<keyword evidence="5" id="KW-0808">Transferase</keyword>
<dbReference type="GO" id="GO:0005524">
    <property type="term" value="F:ATP binding"/>
    <property type="evidence" value="ECO:0007669"/>
    <property type="project" value="UniProtKB-UniRule"/>
</dbReference>
<keyword evidence="9" id="KW-0418">Kinase</keyword>
<dbReference type="InterPro" id="IPR017441">
    <property type="entry name" value="Protein_kinase_ATP_BS"/>
</dbReference>
<keyword evidence="13" id="KW-1015">Disulfide bond</keyword>
<comment type="catalytic activity">
    <reaction evidence="17">
        <text>L-seryl-[protein] + ATP = O-phospho-L-seryl-[protein] + ADP + H(+)</text>
        <dbReference type="Rhea" id="RHEA:17989"/>
        <dbReference type="Rhea" id="RHEA-COMP:9863"/>
        <dbReference type="Rhea" id="RHEA-COMP:11604"/>
        <dbReference type="ChEBI" id="CHEBI:15378"/>
        <dbReference type="ChEBI" id="CHEBI:29999"/>
        <dbReference type="ChEBI" id="CHEBI:30616"/>
        <dbReference type="ChEBI" id="CHEBI:83421"/>
        <dbReference type="ChEBI" id="CHEBI:456216"/>
        <dbReference type="EC" id="2.7.11.1"/>
    </reaction>
</comment>
<dbReference type="GO" id="GO:0016020">
    <property type="term" value="C:membrane"/>
    <property type="evidence" value="ECO:0007669"/>
    <property type="project" value="UniProtKB-SubCell"/>
</dbReference>
<dbReference type="Gene3D" id="3.30.200.20">
    <property type="entry name" value="Phosphorylase Kinase, domain 1"/>
    <property type="match status" value="1"/>
</dbReference>
<evidence type="ECO:0000256" key="6">
    <source>
        <dbReference type="ARBA" id="ARBA00022692"/>
    </source>
</evidence>
<evidence type="ECO:0000313" key="22">
    <source>
        <dbReference type="Proteomes" id="UP000298416"/>
    </source>
</evidence>
<evidence type="ECO:0000256" key="13">
    <source>
        <dbReference type="ARBA" id="ARBA00023157"/>
    </source>
</evidence>
<keyword evidence="10 18" id="KW-0067">ATP-binding</keyword>
<organism evidence="21">
    <name type="scientific">Salvia splendens</name>
    <name type="common">Scarlet sage</name>
    <dbReference type="NCBI Taxonomy" id="180675"/>
    <lineage>
        <taxon>Eukaryota</taxon>
        <taxon>Viridiplantae</taxon>
        <taxon>Streptophyta</taxon>
        <taxon>Embryophyta</taxon>
        <taxon>Tracheophyta</taxon>
        <taxon>Spermatophyta</taxon>
        <taxon>Magnoliopsida</taxon>
        <taxon>eudicotyledons</taxon>
        <taxon>Gunneridae</taxon>
        <taxon>Pentapetalae</taxon>
        <taxon>asterids</taxon>
        <taxon>lamiids</taxon>
        <taxon>Lamiales</taxon>
        <taxon>Lamiaceae</taxon>
        <taxon>Nepetoideae</taxon>
        <taxon>Mentheae</taxon>
        <taxon>Salviinae</taxon>
        <taxon>Salvia</taxon>
        <taxon>Salvia subgen. Calosphace</taxon>
        <taxon>core Calosphace</taxon>
    </lineage>
</organism>
<dbReference type="SUPFAM" id="SSF56112">
    <property type="entry name" value="Protein kinase-like (PK-like)"/>
    <property type="match status" value="1"/>
</dbReference>
<dbReference type="GO" id="GO:0004674">
    <property type="term" value="F:protein serine/threonine kinase activity"/>
    <property type="evidence" value="ECO:0007669"/>
    <property type="project" value="UniProtKB-KW"/>
</dbReference>
<dbReference type="PANTHER" id="PTHR47974:SF4">
    <property type="entry name" value="RECEPTOR-LIKE SERINE_THREONINE-PROTEIN KINASE"/>
    <property type="match status" value="1"/>
</dbReference>
<dbReference type="PROSITE" id="PS50011">
    <property type="entry name" value="PROTEIN_KINASE_DOM"/>
    <property type="match status" value="1"/>
</dbReference>
<sequence>MISSQFRQYTYSELKKATKNFTEELGRGGSGAVYKGVLSDDRVVAVKKLGDVFQAQEEYFAEISMIGKINHMNLVRIWGFCSERRHRLLVYEYLDNLSLDRHVFGLSFLSWKQIYAVALGTAKGLAYLHHECLEWVIHCDVKPENILLDSDFQPKIADFGLAKLLQREGDGSEFTRIRGRRVDVFGYGLVVLEMVRGVRLCNWGEGDGDGGGALASFVRRWRGEVDGRLEGRFGRRPTMATVVQSLMACEYEED</sequence>
<dbReference type="Gene3D" id="1.10.510.10">
    <property type="entry name" value="Transferase(Phosphotransferase) domain 1"/>
    <property type="match status" value="1"/>
</dbReference>
<protein>
    <recommendedName>
        <fullName evidence="2">non-specific serine/threonine protein kinase</fullName>
        <ecNumber evidence="2">2.7.11.1</ecNumber>
    </recommendedName>
</protein>
<keyword evidence="15" id="KW-0325">Glycoprotein</keyword>
<gene>
    <name evidence="21" type="ORF">SASPL_106329</name>
</gene>
<evidence type="ECO:0000256" key="17">
    <source>
        <dbReference type="ARBA" id="ARBA00048679"/>
    </source>
</evidence>
<keyword evidence="14" id="KW-0675">Receptor</keyword>
<keyword evidence="7" id="KW-0732">Signal</keyword>
<evidence type="ECO:0000256" key="4">
    <source>
        <dbReference type="ARBA" id="ARBA00022536"/>
    </source>
</evidence>
<accession>A0A8X8YMN3</accession>
<evidence type="ECO:0000313" key="21">
    <source>
        <dbReference type="EMBL" id="KAG6434689.1"/>
    </source>
</evidence>
<keyword evidence="6" id="KW-0812">Transmembrane</keyword>
<evidence type="ECO:0000256" key="9">
    <source>
        <dbReference type="ARBA" id="ARBA00022777"/>
    </source>
</evidence>
<proteinExistence type="inferred from homology"/>
<evidence type="ECO:0000256" key="5">
    <source>
        <dbReference type="ARBA" id="ARBA00022679"/>
    </source>
</evidence>
<dbReference type="InterPro" id="IPR000719">
    <property type="entry name" value="Prot_kinase_dom"/>
</dbReference>
<dbReference type="SMART" id="SM00220">
    <property type="entry name" value="S_TKc"/>
    <property type="match status" value="1"/>
</dbReference>
<keyword evidence="4" id="KW-0245">EGF-like domain</keyword>
<evidence type="ECO:0000256" key="8">
    <source>
        <dbReference type="ARBA" id="ARBA00022741"/>
    </source>
</evidence>
<name>A0A8X8YMN3_SALSN</name>
<dbReference type="AlphaFoldDB" id="A0A8X8YMN3"/>
<dbReference type="InterPro" id="IPR011009">
    <property type="entry name" value="Kinase-like_dom_sf"/>
</dbReference>
<evidence type="ECO:0000256" key="7">
    <source>
        <dbReference type="ARBA" id="ARBA00022729"/>
    </source>
</evidence>
<reference evidence="21" key="1">
    <citation type="submission" date="2018-01" db="EMBL/GenBank/DDBJ databases">
        <authorList>
            <person name="Mao J.F."/>
        </authorList>
    </citation>
    <scope>NUCLEOTIDE SEQUENCE</scope>
    <source>
        <strain evidence="21">Huo1</strain>
        <tissue evidence="21">Leaf</tissue>
    </source>
</reference>
<feature type="domain" description="Protein kinase" evidence="20">
    <location>
        <begin position="19"/>
        <end position="254"/>
    </location>
</feature>
<dbReference type="InterPro" id="IPR008271">
    <property type="entry name" value="Ser/Thr_kinase_AS"/>
</dbReference>
<evidence type="ECO:0000256" key="19">
    <source>
        <dbReference type="RuleBase" id="RU000304"/>
    </source>
</evidence>
<dbReference type="PROSITE" id="PS00107">
    <property type="entry name" value="PROTEIN_KINASE_ATP"/>
    <property type="match status" value="1"/>
</dbReference>
<keyword evidence="3 19" id="KW-0723">Serine/threonine-protein kinase</keyword>
<dbReference type="FunFam" id="3.30.200.20:FF:000059">
    <property type="entry name" value="S-receptor-like serine/threonine-protein kinase"/>
    <property type="match status" value="1"/>
</dbReference>
<evidence type="ECO:0000256" key="11">
    <source>
        <dbReference type="ARBA" id="ARBA00022989"/>
    </source>
</evidence>
<evidence type="ECO:0000256" key="12">
    <source>
        <dbReference type="ARBA" id="ARBA00023136"/>
    </source>
</evidence>
<dbReference type="FunFam" id="1.10.510.10:FF:001424">
    <property type="entry name" value="Protein kinase superfamily protein"/>
    <property type="match status" value="1"/>
</dbReference>
<dbReference type="Proteomes" id="UP000298416">
    <property type="component" value="Unassembled WGS sequence"/>
</dbReference>
<evidence type="ECO:0000256" key="15">
    <source>
        <dbReference type="ARBA" id="ARBA00023180"/>
    </source>
</evidence>
<dbReference type="EC" id="2.7.11.1" evidence="2"/>
<evidence type="ECO:0000256" key="14">
    <source>
        <dbReference type="ARBA" id="ARBA00023170"/>
    </source>
</evidence>
<feature type="binding site" evidence="18">
    <location>
        <position position="48"/>
    </location>
    <ligand>
        <name>ATP</name>
        <dbReference type="ChEBI" id="CHEBI:30616"/>
    </ligand>
</feature>
<evidence type="ECO:0000256" key="18">
    <source>
        <dbReference type="PROSITE-ProRule" id="PRU10141"/>
    </source>
</evidence>
<comment type="catalytic activity">
    <reaction evidence="16">
        <text>L-threonyl-[protein] + ATP = O-phospho-L-threonyl-[protein] + ADP + H(+)</text>
        <dbReference type="Rhea" id="RHEA:46608"/>
        <dbReference type="Rhea" id="RHEA-COMP:11060"/>
        <dbReference type="Rhea" id="RHEA-COMP:11605"/>
        <dbReference type="ChEBI" id="CHEBI:15378"/>
        <dbReference type="ChEBI" id="CHEBI:30013"/>
        <dbReference type="ChEBI" id="CHEBI:30616"/>
        <dbReference type="ChEBI" id="CHEBI:61977"/>
        <dbReference type="ChEBI" id="CHEBI:456216"/>
        <dbReference type="EC" id="2.7.11.1"/>
    </reaction>
</comment>
<reference evidence="21" key="2">
    <citation type="submission" date="2020-08" db="EMBL/GenBank/DDBJ databases">
        <title>Plant Genome Project.</title>
        <authorList>
            <person name="Zhang R.-G."/>
        </authorList>
    </citation>
    <scope>NUCLEOTIDE SEQUENCE</scope>
    <source>
        <strain evidence="21">Huo1</strain>
        <tissue evidence="21">Leaf</tissue>
    </source>
</reference>
<evidence type="ECO:0000256" key="2">
    <source>
        <dbReference type="ARBA" id="ARBA00012513"/>
    </source>
</evidence>
<comment type="similarity">
    <text evidence="19">Belongs to the protein kinase superfamily.</text>
</comment>
<evidence type="ECO:0000256" key="16">
    <source>
        <dbReference type="ARBA" id="ARBA00047899"/>
    </source>
</evidence>
<keyword evidence="22" id="KW-1185">Reference proteome</keyword>
<keyword evidence="12" id="KW-0472">Membrane</keyword>
<dbReference type="EMBL" id="PNBA02000002">
    <property type="protein sequence ID" value="KAG6434689.1"/>
    <property type="molecule type" value="Genomic_DNA"/>
</dbReference>
<evidence type="ECO:0000259" key="20">
    <source>
        <dbReference type="PROSITE" id="PS50011"/>
    </source>
</evidence>
<evidence type="ECO:0000256" key="1">
    <source>
        <dbReference type="ARBA" id="ARBA00004479"/>
    </source>
</evidence>
<dbReference type="Pfam" id="PF00069">
    <property type="entry name" value="Pkinase"/>
    <property type="match status" value="1"/>
</dbReference>
<evidence type="ECO:0000256" key="3">
    <source>
        <dbReference type="ARBA" id="ARBA00022527"/>
    </source>
</evidence>
<dbReference type="PANTHER" id="PTHR47974">
    <property type="entry name" value="OS07G0415500 PROTEIN"/>
    <property type="match status" value="1"/>
</dbReference>
<keyword evidence="8 18" id="KW-0547">Nucleotide-binding</keyword>
<keyword evidence="11" id="KW-1133">Transmembrane helix</keyword>
<comment type="subcellular location">
    <subcellularLocation>
        <location evidence="1">Membrane</location>
        <topology evidence="1">Single-pass type I membrane protein</topology>
    </subcellularLocation>
</comment>
<evidence type="ECO:0000256" key="10">
    <source>
        <dbReference type="ARBA" id="ARBA00022840"/>
    </source>
</evidence>
<comment type="caution">
    <text evidence="21">The sequence shown here is derived from an EMBL/GenBank/DDBJ whole genome shotgun (WGS) entry which is preliminary data.</text>
</comment>
<dbReference type="PROSITE" id="PS00108">
    <property type="entry name" value="PROTEIN_KINASE_ST"/>
    <property type="match status" value="1"/>
</dbReference>